<evidence type="ECO:0000313" key="11">
    <source>
        <dbReference type="EMBL" id="ACB84460.1"/>
    </source>
</evidence>
<feature type="transmembrane region" description="Helical" evidence="8">
    <location>
        <begin position="12"/>
        <end position="32"/>
    </location>
</feature>
<feature type="domain" description="Spore germination protein N-terminal" evidence="10">
    <location>
        <begin position="30"/>
        <end position="204"/>
    </location>
</feature>
<reference evidence="11 12" key="1">
    <citation type="submission" date="2008-04" db="EMBL/GenBank/DDBJ databases">
        <title>Complete sequence of chromosome of Natranaerobius thermophilus JW/NM-WN-LF.</title>
        <authorList>
            <consortium name="US DOE Joint Genome Institute"/>
            <person name="Copeland A."/>
            <person name="Lucas S."/>
            <person name="Lapidus A."/>
            <person name="Glavina del Rio T."/>
            <person name="Dalin E."/>
            <person name="Tice H."/>
            <person name="Bruce D."/>
            <person name="Goodwin L."/>
            <person name="Pitluck S."/>
            <person name="Chertkov O."/>
            <person name="Brettin T."/>
            <person name="Detter J.C."/>
            <person name="Han C."/>
            <person name="Kuske C.R."/>
            <person name="Schmutz J."/>
            <person name="Larimer F."/>
            <person name="Land M."/>
            <person name="Hauser L."/>
            <person name="Kyrpides N."/>
            <person name="Lykidis A."/>
            <person name="Mesbah N.M."/>
            <person name="Wiegel J."/>
        </authorList>
    </citation>
    <scope>NUCLEOTIDE SEQUENCE [LARGE SCALE GENOMIC DNA]</scope>
    <source>
        <strain evidence="12">ATCC BAA-1301 / DSM 18059 / JW/NM-WN-LF</strain>
    </source>
</reference>
<accession>B2A894</accession>
<evidence type="ECO:0000256" key="6">
    <source>
        <dbReference type="ARBA" id="ARBA00023139"/>
    </source>
</evidence>
<proteinExistence type="inferred from homology"/>
<keyword evidence="8" id="KW-0812">Transmembrane</keyword>
<comment type="similarity">
    <text evidence="2">Belongs to the GerABKC lipoprotein family.</text>
</comment>
<dbReference type="InParanoid" id="B2A894"/>
<evidence type="ECO:0000256" key="3">
    <source>
        <dbReference type="ARBA" id="ARBA00022544"/>
    </source>
</evidence>
<protein>
    <submittedName>
        <fullName evidence="11">Germination protein, Ger(X)C family</fullName>
    </submittedName>
</protein>
<dbReference type="OrthoDB" id="9816067at2"/>
<dbReference type="STRING" id="457570.Nther_0875"/>
<dbReference type="GO" id="GO:0009847">
    <property type="term" value="P:spore germination"/>
    <property type="evidence" value="ECO:0007669"/>
    <property type="project" value="InterPro"/>
</dbReference>
<keyword evidence="5 8" id="KW-0472">Membrane</keyword>
<dbReference type="eggNOG" id="ENOG502Z9N7">
    <property type="taxonomic scope" value="Bacteria"/>
</dbReference>
<gene>
    <name evidence="11" type="ordered locus">Nther_0875</name>
</gene>
<evidence type="ECO:0000256" key="4">
    <source>
        <dbReference type="ARBA" id="ARBA00022729"/>
    </source>
</evidence>
<evidence type="ECO:0000259" key="9">
    <source>
        <dbReference type="Pfam" id="PF05504"/>
    </source>
</evidence>
<name>B2A894_NATTJ</name>
<evidence type="ECO:0000256" key="7">
    <source>
        <dbReference type="ARBA" id="ARBA00023288"/>
    </source>
</evidence>
<dbReference type="PROSITE" id="PS51257">
    <property type="entry name" value="PROKAR_LIPOPROTEIN"/>
    <property type="match status" value="1"/>
</dbReference>
<dbReference type="Pfam" id="PF05504">
    <property type="entry name" value="Spore_GerAC"/>
    <property type="match status" value="1"/>
</dbReference>
<dbReference type="Pfam" id="PF25198">
    <property type="entry name" value="Spore_GerAC_N"/>
    <property type="match status" value="1"/>
</dbReference>
<feature type="domain" description="Spore germination GerAC-like C-terminal" evidence="9">
    <location>
        <begin position="219"/>
        <end position="388"/>
    </location>
</feature>
<dbReference type="InterPro" id="IPR057336">
    <property type="entry name" value="GerAC_N"/>
</dbReference>
<evidence type="ECO:0000259" key="10">
    <source>
        <dbReference type="Pfam" id="PF25198"/>
    </source>
</evidence>
<evidence type="ECO:0000256" key="5">
    <source>
        <dbReference type="ARBA" id="ARBA00023136"/>
    </source>
</evidence>
<dbReference type="InterPro" id="IPR038501">
    <property type="entry name" value="Spore_GerAC_C_sf"/>
</dbReference>
<dbReference type="PANTHER" id="PTHR35789">
    <property type="entry name" value="SPORE GERMINATION PROTEIN B3"/>
    <property type="match status" value="1"/>
</dbReference>
<keyword evidence="8" id="KW-1133">Transmembrane helix</keyword>
<sequence length="392" mass="44114">MLNIKTKLFPSIIIIIFVCLYPLILTSCWNRVEMKERALVMGTGIDYTEDDLIEITTQLLLPVEKGVTGEGGGNGEDAVWVAQSTGHTIFDAVRNYITKTGRRLFFQYNEILVISDEVAEDDMEIVLDFFERDHEIRLNQFILITEDNAADILEATHEQEQVPAEAIVDMVQGQNFLGKGGEVTLFDFTGDIQSNGTSPHAPKIIIEEEEDGEEILKIEGIAVFDHFDKLAGFLEPDQARGLNWVAGNLDTTVLVVNEEGDSEKIDGKHSIEVIQIDSSIDPEFENNSPEITVTVNIQGNVGEKQSKTEIPIEDQKKALERQSATVIENEIKSAFEKSQELNADIFGFGDALYNHYPHQWQEIEDEWPEIYPELTINIDVEANVRRTGVIRD</sequence>
<evidence type="ECO:0000313" key="12">
    <source>
        <dbReference type="Proteomes" id="UP000001683"/>
    </source>
</evidence>
<organism evidence="11 12">
    <name type="scientific">Natranaerobius thermophilus (strain ATCC BAA-1301 / DSM 18059 / JW/NM-WN-LF)</name>
    <dbReference type="NCBI Taxonomy" id="457570"/>
    <lineage>
        <taxon>Bacteria</taxon>
        <taxon>Bacillati</taxon>
        <taxon>Bacillota</taxon>
        <taxon>Clostridia</taxon>
        <taxon>Natranaerobiales</taxon>
        <taxon>Natranaerobiaceae</taxon>
        <taxon>Natranaerobius</taxon>
    </lineage>
</organism>
<keyword evidence="6" id="KW-0564">Palmitate</keyword>
<dbReference type="FunCoup" id="B2A894">
    <property type="interactions" value="61"/>
</dbReference>
<dbReference type="RefSeq" id="WP_012447338.1">
    <property type="nucleotide sequence ID" value="NC_010718.1"/>
</dbReference>
<comment type="subcellular location">
    <subcellularLocation>
        <location evidence="1">Membrane</location>
        <topology evidence="1">Lipid-anchor</topology>
    </subcellularLocation>
</comment>
<dbReference type="GO" id="GO:0016020">
    <property type="term" value="C:membrane"/>
    <property type="evidence" value="ECO:0007669"/>
    <property type="project" value="UniProtKB-SubCell"/>
</dbReference>
<dbReference type="InterPro" id="IPR008844">
    <property type="entry name" value="Spore_GerAC-like"/>
</dbReference>
<dbReference type="Proteomes" id="UP000001683">
    <property type="component" value="Chromosome"/>
</dbReference>
<dbReference type="InterPro" id="IPR046953">
    <property type="entry name" value="Spore_GerAC-like_C"/>
</dbReference>
<dbReference type="Gene3D" id="6.20.190.10">
    <property type="entry name" value="Nutrient germinant receptor protein C, domain 1"/>
    <property type="match status" value="1"/>
</dbReference>
<evidence type="ECO:0000256" key="2">
    <source>
        <dbReference type="ARBA" id="ARBA00007886"/>
    </source>
</evidence>
<keyword evidence="3" id="KW-0309">Germination</keyword>
<evidence type="ECO:0000256" key="1">
    <source>
        <dbReference type="ARBA" id="ARBA00004635"/>
    </source>
</evidence>
<dbReference type="Gene3D" id="3.30.300.210">
    <property type="entry name" value="Nutrient germinant receptor protein C, domain 3"/>
    <property type="match status" value="1"/>
</dbReference>
<dbReference type="AlphaFoldDB" id="B2A894"/>
<dbReference type="PANTHER" id="PTHR35789:SF1">
    <property type="entry name" value="SPORE GERMINATION PROTEIN B3"/>
    <property type="match status" value="1"/>
</dbReference>
<keyword evidence="7" id="KW-0449">Lipoprotein</keyword>
<keyword evidence="12" id="KW-1185">Reference proteome</keyword>
<reference evidence="11 12" key="2">
    <citation type="journal article" date="2011" name="J. Bacteriol.">
        <title>Complete genome sequence of the anaerobic, halophilic alkalithermophile Natranaerobius thermophilus JW/NM-WN-LF.</title>
        <authorList>
            <person name="Zhao B."/>
            <person name="Mesbah N.M."/>
            <person name="Dalin E."/>
            <person name="Goodwin L."/>
            <person name="Nolan M."/>
            <person name="Pitluck S."/>
            <person name="Chertkov O."/>
            <person name="Brettin T.S."/>
            <person name="Han J."/>
            <person name="Larimer F.W."/>
            <person name="Land M.L."/>
            <person name="Hauser L."/>
            <person name="Kyrpides N."/>
            <person name="Wiegel J."/>
        </authorList>
    </citation>
    <scope>NUCLEOTIDE SEQUENCE [LARGE SCALE GENOMIC DNA]</scope>
    <source>
        <strain evidence="12">ATCC BAA-1301 / DSM 18059 / JW/NM-WN-LF</strain>
    </source>
</reference>
<evidence type="ECO:0000256" key="8">
    <source>
        <dbReference type="SAM" id="Phobius"/>
    </source>
</evidence>
<dbReference type="HOGENOM" id="CLU_051140_0_0_9"/>
<dbReference type="KEGG" id="nth:Nther_0875"/>
<dbReference type="EMBL" id="CP001034">
    <property type="protein sequence ID" value="ACB84460.1"/>
    <property type="molecule type" value="Genomic_DNA"/>
</dbReference>
<keyword evidence="4" id="KW-0732">Signal</keyword>
<dbReference type="NCBIfam" id="TIGR02887">
    <property type="entry name" value="spore_ger_x_C"/>
    <property type="match status" value="1"/>
</dbReference>